<sequence>MEVSERPKIKIPFTLLDKIIELVGLLILIAFWFYTITNFNQLPEIIPTHFGAEGKPDGFGEKWMIFLETSIGTVLYIGLSILSFYPNKFNYLVEITEANAEKQYTLAVKMIRIMKISVLLVFFLIAIQTVRLAMNLPDVFGKWILILLISLVFGPLFYFLIQSSKNS</sequence>
<dbReference type="Proteomes" id="UP001304515">
    <property type="component" value="Chromosome"/>
</dbReference>
<evidence type="ECO:0000313" key="4">
    <source>
        <dbReference type="EMBL" id="WNM22291.1"/>
    </source>
</evidence>
<keyword evidence="1" id="KW-0812">Transmembrane</keyword>
<feature type="domain" description="DUF1648" evidence="2">
    <location>
        <begin position="26"/>
        <end position="67"/>
    </location>
</feature>
<dbReference type="PANTHER" id="PTHR37810:SF5">
    <property type="entry name" value="IMMUNITY PROTEIN SDPI"/>
    <property type="match status" value="1"/>
</dbReference>
<accession>A0AA96J8D6</accession>
<accession>A0AA96J1T4</accession>
<evidence type="ECO:0000259" key="2">
    <source>
        <dbReference type="Pfam" id="PF07853"/>
    </source>
</evidence>
<protein>
    <submittedName>
        <fullName evidence="3">DUF1648 domain-containing protein</fullName>
    </submittedName>
</protein>
<name>A0AA96J1T4_9FLAO</name>
<dbReference type="GO" id="GO:0009636">
    <property type="term" value="P:response to toxic substance"/>
    <property type="evidence" value="ECO:0007669"/>
    <property type="project" value="TreeGrafter"/>
</dbReference>
<dbReference type="AlphaFoldDB" id="A0AA96J1T4"/>
<feature type="transmembrane region" description="Helical" evidence="1">
    <location>
        <begin position="116"/>
        <end position="134"/>
    </location>
</feature>
<gene>
    <name evidence="4" type="ORF">RN605_02755</name>
    <name evidence="3" type="ORF">RN608_09455</name>
</gene>
<evidence type="ECO:0000256" key="1">
    <source>
        <dbReference type="SAM" id="Phobius"/>
    </source>
</evidence>
<organism evidence="3">
    <name type="scientific">Flavobacterium capsici</name>
    <dbReference type="NCBI Taxonomy" id="3075618"/>
    <lineage>
        <taxon>Bacteria</taxon>
        <taxon>Pseudomonadati</taxon>
        <taxon>Bacteroidota</taxon>
        <taxon>Flavobacteriia</taxon>
        <taxon>Flavobacteriales</taxon>
        <taxon>Flavobacteriaceae</taxon>
        <taxon>Flavobacterium</taxon>
    </lineage>
</organism>
<evidence type="ECO:0000313" key="5">
    <source>
        <dbReference type="Proteomes" id="UP001304515"/>
    </source>
</evidence>
<dbReference type="EMBL" id="CP134878">
    <property type="protein sequence ID" value="WNM18240.1"/>
    <property type="molecule type" value="Genomic_DNA"/>
</dbReference>
<dbReference type="Pfam" id="PF07853">
    <property type="entry name" value="DUF1648"/>
    <property type="match status" value="1"/>
</dbReference>
<evidence type="ECO:0000313" key="3">
    <source>
        <dbReference type="EMBL" id="WNM18240.1"/>
    </source>
</evidence>
<dbReference type="InterPro" id="IPR012867">
    <property type="entry name" value="DUF1648"/>
</dbReference>
<reference evidence="3 5" key="1">
    <citation type="submission" date="2023-09" db="EMBL/GenBank/DDBJ databases">
        <title>Flavobacterium sp. a novel bacteria isolate from Pepper rhizosphere.</title>
        <authorList>
            <person name="Peng Y."/>
            <person name="Lee J."/>
        </authorList>
    </citation>
    <scope>NUCLEOTIDE SEQUENCE</scope>
    <source>
        <strain evidence="3">PMR2A8</strain>
        <strain evidence="4 5">PMTSA4</strain>
    </source>
</reference>
<dbReference type="RefSeq" id="WP_313321998.1">
    <property type="nucleotide sequence ID" value="NZ_CP134878.1"/>
</dbReference>
<dbReference type="PANTHER" id="PTHR37810">
    <property type="entry name" value="IMMUNITY PROTEIN SDPI"/>
    <property type="match status" value="1"/>
</dbReference>
<proteinExistence type="predicted"/>
<feature type="transmembrane region" description="Helical" evidence="1">
    <location>
        <begin position="12"/>
        <end position="34"/>
    </location>
</feature>
<dbReference type="EMBL" id="CP134890">
    <property type="protein sequence ID" value="WNM22291.1"/>
    <property type="molecule type" value="Genomic_DNA"/>
</dbReference>
<feature type="transmembrane region" description="Helical" evidence="1">
    <location>
        <begin position="63"/>
        <end position="85"/>
    </location>
</feature>
<feature type="transmembrane region" description="Helical" evidence="1">
    <location>
        <begin position="140"/>
        <end position="161"/>
    </location>
</feature>
<keyword evidence="5" id="KW-1185">Reference proteome</keyword>
<dbReference type="KEGG" id="fcj:RN605_02755"/>
<keyword evidence="1" id="KW-1133">Transmembrane helix</keyword>
<keyword evidence="1" id="KW-0472">Membrane</keyword>